<keyword evidence="6" id="KW-1133">Transmembrane helix</keyword>
<dbReference type="GO" id="GO:0016887">
    <property type="term" value="F:ATP hydrolysis activity"/>
    <property type="evidence" value="ECO:0007669"/>
    <property type="project" value="InterPro"/>
</dbReference>
<organism evidence="8 9">
    <name type="scientific">Actinosynnema pretiosum</name>
    <dbReference type="NCBI Taxonomy" id="42197"/>
    <lineage>
        <taxon>Bacteria</taxon>
        <taxon>Bacillati</taxon>
        <taxon>Actinomycetota</taxon>
        <taxon>Actinomycetes</taxon>
        <taxon>Pseudonocardiales</taxon>
        <taxon>Pseudonocardiaceae</taxon>
        <taxon>Actinosynnema</taxon>
    </lineage>
</organism>
<feature type="domain" description="ABC transporter" evidence="7">
    <location>
        <begin position="599"/>
        <end position="827"/>
    </location>
</feature>
<keyword evidence="2" id="KW-0813">Transport</keyword>
<dbReference type="InterPro" id="IPR013736">
    <property type="entry name" value="Xaa-Pro_dipept_C"/>
</dbReference>
<evidence type="ECO:0000313" key="9">
    <source>
        <dbReference type="Proteomes" id="UP000218505"/>
    </source>
</evidence>
<dbReference type="EMBL" id="CP023445">
    <property type="protein sequence ID" value="ATE58245.1"/>
    <property type="molecule type" value="Genomic_DNA"/>
</dbReference>
<dbReference type="AlphaFoldDB" id="A0A290ZGX0"/>
<dbReference type="InterPro" id="IPR003593">
    <property type="entry name" value="AAA+_ATPase"/>
</dbReference>
<proteinExistence type="inferred from homology"/>
<evidence type="ECO:0000313" key="8">
    <source>
        <dbReference type="EMBL" id="ATE58245.1"/>
    </source>
</evidence>
<dbReference type="InterPro" id="IPR017871">
    <property type="entry name" value="ABC_transporter-like_CS"/>
</dbReference>
<accession>A0A290ZGX0</accession>
<name>A0A290ZGX0_9PSEU</name>
<dbReference type="SUPFAM" id="SSF53474">
    <property type="entry name" value="alpha/beta-Hydrolases"/>
    <property type="match status" value="1"/>
</dbReference>
<comment type="similarity">
    <text evidence="1">Belongs to the ABC transporter superfamily.</text>
</comment>
<dbReference type="PROSITE" id="PS00211">
    <property type="entry name" value="ABC_TRANSPORTER_1"/>
    <property type="match status" value="1"/>
</dbReference>
<evidence type="ECO:0000259" key="7">
    <source>
        <dbReference type="PROSITE" id="PS50893"/>
    </source>
</evidence>
<keyword evidence="9" id="KW-1185">Reference proteome</keyword>
<dbReference type="SUPFAM" id="SSF49785">
    <property type="entry name" value="Galactose-binding domain-like"/>
    <property type="match status" value="1"/>
</dbReference>
<dbReference type="Pfam" id="PF08530">
    <property type="entry name" value="PepX_C"/>
    <property type="match status" value="1"/>
</dbReference>
<dbReference type="KEGG" id="apre:CNX65_18360"/>
<dbReference type="InterPro" id="IPR029058">
    <property type="entry name" value="AB_hydrolase_fold"/>
</dbReference>
<dbReference type="InterPro" id="IPR000383">
    <property type="entry name" value="Xaa-Pro-like_dom"/>
</dbReference>
<dbReference type="Pfam" id="PF02129">
    <property type="entry name" value="Peptidase_S15"/>
    <property type="match status" value="1"/>
</dbReference>
<keyword evidence="6" id="KW-0472">Membrane</keyword>
<dbReference type="GO" id="GO:0008239">
    <property type="term" value="F:dipeptidyl-peptidase activity"/>
    <property type="evidence" value="ECO:0007669"/>
    <property type="project" value="InterPro"/>
</dbReference>
<keyword evidence="4" id="KW-0378">Hydrolase</keyword>
<dbReference type="SUPFAM" id="SSF52540">
    <property type="entry name" value="P-loop containing nucleoside triphosphate hydrolases"/>
    <property type="match status" value="1"/>
</dbReference>
<reference evidence="8" key="1">
    <citation type="submission" date="2017-09" db="EMBL/GenBank/DDBJ databases">
        <title>Complete Genome Sequence of ansamitocin-producing Bacterium Actinosynnema pretiosum X47.</title>
        <authorList>
            <person name="Cao G."/>
            <person name="Zong G."/>
            <person name="Zhong C."/>
            <person name="Fu J."/>
        </authorList>
    </citation>
    <scope>NUCLEOTIDE SEQUENCE [LARGE SCALE GENOMIC DNA]</scope>
    <source>
        <strain evidence="8">X47</strain>
    </source>
</reference>
<keyword evidence="5 8" id="KW-0067">ATP-binding</keyword>
<dbReference type="InterPro" id="IPR027417">
    <property type="entry name" value="P-loop_NTPase"/>
</dbReference>
<protein>
    <submittedName>
        <fullName evidence="8">ABC transporter ATP-binding protein</fullName>
    </submittedName>
</protein>
<dbReference type="PANTHER" id="PTHR43335">
    <property type="entry name" value="ABC TRANSPORTER, ATP-BINDING PROTEIN"/>
    <property type="match status" value="1"/>
</dbReference>
<dbReference type="InterPro" id="IPR008979">
    <property type="entry name" value="Galactose-bd-like_sf"/>
</dbReference>
<sequence>MAVVGVLAVVGALLSTAPQERADGGVRVEHAAVEVPAGPGASGPIRLDTSLYLPAATPAPAVLLAHGFGADKHAVDAEAVELAEAGFVVQTYSARGFGDSGGLIGLNDPDGEVADARRLLDRLAGRPEVLLDAPGDPRVGVTGVSYGGALALMLAGSDPRVDSVAPVMTYNDLALSLAPNSASGGAGSAGTPAEGPAAADGVFKRAWAGILFSAGADALDPARAGSARPCGRFTEAVCRAYTELATTGALGEAGLAALHRLSPTSVTDRISAPTLLVQGESDTLFGLDQADATARQLHAAGAPVQVVWFAGGHDAGKPDARLRADIGGWLRARLSGDVPDPFGRFHYDVQGAVRPEGAVSVRQVRAESYPGLGGPAVTRHEVPVPGDERIVVNPPGGSPSAISAIPGVDPSVAGGLLEGVVGGDPPGQSAGFRSEPVDAQLLITGSTTARLRVSSTDGGGGLLFARLYDVAPTGARTLPSGAVAPLRLPDLPADGTAVEVTVTLPGVVRPVEAGHRLELSISTTDLVFDSATEPAAYRVSVVGPLRVPVVAAAQVGTALPVGSLLGLALVAVAVLVALLVARARRGGVDFDPALADTPLLVEGLVKRHQTGAPAVDGLDLRAERGQVVALLGPNGAGKSTTLCALLGLTTPTEGVIRVFGHRVRPGAPVLSRVGAFVEGAGFLPELTGAENLRLHWATTGRPERLAHLAEAVEVAGLGEALDRKVGSYSQGMRQRLAIARAVLGLPDLLVLDEPTNGLDPAQITRLREVLRRYATTGRTVLLSSHLLAEVEQTATHVVVVNRGRVLAHGPVAAVVADGGRAGFTVDSPERAAGVLGALPGVARVRVAGSEVHVDLGAVPRAEAVAALVGTGVAVDRAGPRHNLEDVFLRHVEEGAS</sequence>
<dbReference type="InterPro" id="IPR003439">
    <property type="entry name" value="ABC_transporter-like_ATP-bd"/>
</dbReference>
<dbReference type="Gene3D" id="3.40.50.300">
    <property type="entry name" value="P-loop containing nucleotide triphosphate hydrolases"/>
    <property type="match status" value="1"/>
</dbReference>
<evidence type="ECO:0000256" key="2">
    <source>
        <dbReference type="ARBA" id="ARBA00022448"/>
    </source>
</evidence>
<keyword evidence="3" id="KW-0547">Nucleotide-binding</keyword>
<dbReference type="PANTHER" id="PTHR43335:SF4">
    <property type="entry name" value="ABC TRANSPORTER, ATP-BINDING PROTEIN"/>
    <property type="match status" value="1"/>
</dbReference>
<dbReference type="Gene3D" id="2.60.120.260">
    <property type="entry name" value="Galactose-binding domain-like"/>
    <property type="match status" value="1"/>
</dbReference>
<dbReference type="GO" id="GO:0005524">
    <property type="term" value="F:ATP binding"/>
    <property type="evidence" value="ECO:0007669"/>
    <property type="project" value="UniProtKB-KW"/>
</dbReference>
<dbReference type="PROSITE" id="PS50893">
    <property type="entry name" value="ABC_TRANSPORTER_2"/>
    <property type="match status" value="1"/>
</dbReference>
<dbReference type="Gene3D" id="3.40.50.1820">
    <property type="entry name" value="alpha/beta hydrolase"/>
    <property type="match status" value="1"/>
</dbReference>
<keyword evidence="6" id="KW-0812">Transmembrane</keyword>
<evidence type="ECO:0000256" key="5">
    <source>
        <dbReference type="ARBA" id="ARBA00022840"/>
    </source>
</evidence>
<evidence type="ECO:0000256" key="4">
    <source>
        <dbReference type="ARBA" id="ARBA00022801"/>
    </source>
</evidence>
<evidence type="ECO:0000256" key="6">
    <source>
        <dbReference type="SAM" id="Phobius"/>
    </source>
</evidence>
<dbReference type="SMART" id="SM00382">
    <property type="entry name" value="AAA"/>
    <property type="match status" value="1"/>
</dbReference>
<dbReference type="Pfam" id="PF00005">
    <property type="entry name" value="ABC_tran"/>
    <property type="match status" value="1"/>
</dbReference>
<feature type="transmembrane region" description="Helical" evidence="6">
    <location>
        <begin position="558"/>
        <end position="581"/>
    </location>
</feature>
<gene>
    <name evidence="8" type="ORF">CNX65_18360</name>
</gene>
<dbReference type="Proteomes" id="UP000218505">
    <property type="component" value="Chromosome"/>
</dbReference>
<dbReference type="SMART" id="SM00939">
    <property type="entry name" value="PepX_C"/>
    <property type="match status" value="1"/>
</dbReference>
<evidence type="ECO:0000256" key="3">
    <source>
        <dbReference type="ARBA" id="ARBA00022741"/>
    </source>
</evidence>
<evidence type="ECO:0000256" key="1">
    <source>
        <dbReference type="ARBA" id="ARBA00005417"/>
    </source>
</evidence>